<proteinExistence type="predicted"/>
<dbReference type="Proteomes" id="UP000784128">
    <property type="component" value="Unassembled WGS sequence"/>
</dbReference>
<evidence type="ECO:0000313" key="1">
    <source>
        <dbReference type="EMBL" id="MBT1073175.1"/>
    </source>
</evidence>
<dbReference type="EMBL" id="JAHDYS010000017">
    <property type="protein sequence ID" value="MBT1073175.1"/>
    <property type="molecule type" value="Genomic_DNA"/>
</dbReference>
<dbReference type="RefSeq" id="WP_214300946.1">
    <property type="nucleotide sequence ID" value="NZ_JAHDYS010000017.1"/>
</dbReference>
<gene>
    <name evidence="1" type="ORF">KJB30_15380</name>
</gene>
<organism evidence="1 2">
    <name type="scientific">Pelotalea chapellei</name>
    <dbReference type="NCBI Taxonomy" id="44671"/>
    <lineage>
        <taxon>Bacteria</taxon>
        <taxon>Pseudomonadati</taxon>
        <taxon>Thermodesulfobacteriota</taxon>
        <taxon>Desulfuromonadia</taxon>
        <taxon>Geobacterales</taxon>
        <taxon>Geobacteraceae</taxon>
        <taxon>Pelotalea</taxon>
    </lineage>
</organism>
<evidence type="ECO:0000313" key="2">
    <source>
        <dbReference type="Proteomes" id="UP000784128"/>
    </source>
</evidence>
<accession>A0ABS5UBV6</accession>
<name>A0ABS5UBV6_9BACT</name>
<comment type="caution">
    <text evidence="1">The sequence shown here is derived from an EMBL/GenBank/DDBJ whole genome shotgun (WGS) entry which is preliminary data.</text>
</comment>
<keyword evidence="2" id="KW-1185">Reference proteome</keyword>
<protein>
    <submittedName>
        <fullName evidence="1">Uncharacterized protein</fullName>
    </submittedName>
</protein>
<sequence length="91" mass="10080">MRTDVQEIMGYAVARLNVLPVTPAVVINQKKSANQKICKISTTTQTMGTPSRRKVNPIQVVFCAPPLAEPSQPLMQHHHSISNSYSKACYK</sequence>
<reference evidence="1 2" key="1">
    <citation type="submission" date="2021-05" db="EMBL/GenBank/DDBJ databases">
        <title>The draft genome of Geobacter chapellei DSM 13688.</title>
        <authorList>
            <person name="Xu Z."/>
            <person name="Masuda Y."/>
            <person name="Itoh H."/>
            <person name="Senoo K."/>
        </authorList>
    </citation>
    <scope>NUCLEOTIDE SEQUENCE [LARGE SCALE GENOMIC DNA]</scope>
    <source>
        <strain evidence="1 2">DSM 13688</strain>
    </source>
</reference>